<evidence type="ECO:0000313" key="2">
    <source>
        <dbReference type="EMBL" id="SNS17671.1"/>
    </source>
</evidence>
<organism evidence="2 3">
    <name type="scientific">Actinomadura mexicana</name>
    <dbReference type="NCBI Taxonomy" id="134959"/>
    <lineage>
        <taxon>Bacteria</taxon>
        <taxon>Bacillati</taxon>
        <taxon>Actinomycetota</taxon>
        <taxon>Actinomycetes</taxon>
        <taxon>Streptosporangiales</taxon>
        <taxon>Thermomonosporaceae</taxon>
        <taxon>Actinomadura</taxon>
    </lineage>
</organism>
<dbReference type="OrthoDB" id="3483557at2"/>
<dbReference type="AlphaFoldDB" id="A0A239CDF4"/>
<evidence type="ECO:0000313" key="3">
    <source>
        <dbReference type="Proteomes" id="UP000198420"/>
    </source>
</evidence>
<protein>
    <submittedName>
        <fullName evidence="2">Uncharacterized protein</fullName>
    </submittedName>
</protein>
<gene>
    <name evidence="2" type="ORF">SAMN06265355_112121</name>
</gene>
<feature type="compositionally biased region" description="Basic and acidic residues" evidence="1">
    <location>
        <begin position="11"/>
        <end position="40"/>
    </location>
</feature>
<keyword evidence="3" id="KW-1185">Reference proteome</keyword>
<reference evidence="3" key="1">
    <citation type="submission" date="2017-06" db="EMBL/GenBank/DDBJ databases">
        <authorList>
            <person name="Varghese N."/>
            <person name="Submissions S."/>
        </authorList>
    </citation>
    <scope>NUCLEOTIDE SEQUENCE [LARGE SCALE GENOMIC DNA]</scope>
    <source>
        <strain evidence="3">DSM 44485</strain>
    </source>
</reference>
<feature type="region of interest" description="Disordered" evidence="1">
    <location>
        <begin position="1"/>
        <end position="71"/>
    </location>
</feature>
<feature type="compositionally biased region" description="Acidic residues" evidence="1">
    <location>
        <begin position="58"/>
        <end position="71"/>
    </location>
</feature>
<dbReference type="EMBL" id="FZNP01000012">
    <property type="protein sequence ID" value="SNS17671.1"/>
    <property type="molecule type" value="Genomic_DNA"/>
</dbReference>
<name>A0A239CDF4_9ACTN</name>
<sequence>MTPQSETDAAEAAHMDEVDLNPDVHRATEPDEEQVLRELYGEPDADGIFRGQGQSLQDDPELDGTEQEGPA</sequence>
<accession>A0A239CDF4</accession>
<proteinExistence type="predicted"/>
<dbReference type="RefSeq" id="WP_143227353.1">
    <property type="nucleotide sequence ID" value="NZ_FZNP01000012.1"/>
</dbReference>
<evidence type="ECO:0000256" key="1">
    <source>
        <dbReference type="SAM" id="MobiDB-lite"/>
    </source>
</evidence>
<dbReference type="Proteomes" id="UP000198420">
    <property type="component" value="Unassembled WGS sequence"/>
</dbReference>